<dbReference type="EMBL" id="JADYXP020000003">
    <property type="protein sequence ID" value="KAL0129209.1"/>
    <property type="molecule type" value="Genomic_DNA"/>
</dbReference>
<evidence type="ECO:0000313" key="3">
    <source>
        <dbReference type="Proteomes" id="UP001430953"/>
    </source>
</evidence>
<evidence type="ECO:0000313" key="2">
    <source>
        <dbReference type="EMBL" id="KAL0129209.1"/>
    </source>
</evidence>
<keyword evidence="3" id="KW-1185">Reference proteome</keyword>
<evidence type="ECO:0000256" key="1">
    <source>
        <dbReference type="SAM" id="MobiDB-lite"/>
    </source>
</evidence>
<sequence>MSRDTKAGYTDCQGHGTSPFPVAIRDELNEPERSVRPVSSFVSTICASDTDEGDYETSSEGMVLSRRNFGILGAQAKESLYVHFKGKTASLSKRPALDRNVSSIKREISDPPRELVENRLTRETTYVRDSLIVAAENLAQSKSLPILKNKIPDGISTDFTAADIALIPASSSARKRKMSTIIKKMESLISPYSSTNSLATDATINLRSQQFKMERFTWRNTLPILCVRL</sequence>
<protein>
    <submittedName>
        <fullName evidence="2">Uncharacterized protein</fullName>
    </submittedName>
</protein>
<accession>A0AAW2GPN4</accession>
<name>A0AAW2GPN4_9HYME</name>
<dbReference type="AlphaFoldDB" id="A0AAW2GPN4"/>
<reference evidence="2 3" key="1">
    <citation type="submission" date="2023-03" db="EMBL/GenBank/DDBJ databases">
        <title>High recombination rates correlate with genetic variation in Cardiocondyla obscurior ants.</title>
        <authorList>
            <person name="Errbii M."/>
        </authorList>
    </citation>
    <scope>NUCLEOTIDE SEQUENCE [LARGE SCALE GENOMIC DNA]</scope>
    <source>
        <strain evidence="2">Alpha-2009</strain>
        <tissue evidence="2">Whole body</tissue>
    </source>
</reference>
<comment type="caution">
    <text evidence="2">The sequence shown here is derived from an EMBL/GenBank/DDBJ whole genome shotgun (WGS) entry which is preliminary data.</text>
</comment>
<gene>
    <name evidence="2" type="ORF">PUN28_004114</name>
</gene>
<organism evidence="2 3">
    <name type="scientific">Cardiocondyla obscurior</name>
    <dbReference type="NCBI Taxonomy" id="286306"/>
    <lineage>
        <taxon>Eukaryota</taxon>
        <taxon>Metazoa</taxon>
        <taxon>Ecdysozoa</taxon>
        <taxon>Arthropoda</taxon>
        <taxon>Hexapoda</taxon>
        <taxon>Insecta</taxon>
        <taxon>Pterygota</taxon>
        <taxon>Neoptera</taxon>
        <taxon>Endopterygota</taxon>
        <taxon>Hymenoptera</taxon>
        <taxon>Apocrita</taxon>
        <taxon>Aculeata</taxon>
        <taxon>Formicoidea</taxon>
        <taxon>Formicidae</taxon>
        <taxon>Myrmicinae</taxon>
        <taxon>Cardiocondyla</taxon>
    </lineage>
</organism>
<dbReference type="Proteomes" id="UP001430953">
    <property type="component" value="Unassembled WGS sequence"/>
</dbReference>
<feature type="region of interest" description="Disordered" evidence="1">
    <location>
        <begin position="1"/>
        <end position="22"/>
    </location>
</feature>
<proteinExistence type="predicted"/>